<comment type="caution">
    <text evidence="2">The sequence shown here is derived from an EMBL/GenBank/DDBJ whole genome shotgun (WGS) entry which is preliminary data.</text>
</comment>
<dbReference type="InterPro" id="IPR027417">
    <property type="entry name" value="P-loop_NTPase"/>
</dbReference>
<dbReference type="Gene3D" id="3.40.50.300">
    <property type="entry name" value="P-loop containing nucleotide triphosphate hydrolases"/>
    <property type="match status" value="1"/>
</dbReference>
<dbReference type="SUPFAM" id="SSF52540">
    <property type="entry name" value="P-loop containing nucleoside triphosphate hydrolases"/>
    <property type="match status" value="1"/>
</dbReference>
<sequence>MQSPTIDSPGPDFLIIGAMKCMTSTLHEQLAAQPGIFMTTPKEPYYFSNDEVYAQGEAWYRNLFSAASAGDLCGESSTHYTKLPTYPHTVERMHAAFPDLKLIYVMRHPIDRLVSQYVHEWSVRRIDCPIDEAVDSLPEMVDYSRYAYQLEPYLHSYGPDRILPVFLERLQAAPQAELERIAQFLGATDRLVWVDDRSRQNSSQERMRSSWLRDAIAYAPGLSWFRRTFIPRNFRDRIKALWKLPAKPTLSLEMEQRLKRELDTDLQQLGRWLGVQLSCDHFKKVVAKSPFTWKSDAIRELHTASTRQETMT</sequence>
<dbReference type="PANTHER" id="PTHR10605">
    <property type="entry name" value="HEPARAN SULFATE SULFOTRANSFERASE"/>
    <property type="match status" value="1"/>
</dbReference>
<keyword evidence="3" id="KW-1185">Reference proteome</keyword>
<evidence type="ECO:0000256" key="1">
    <source>
        <dbReference type="ARBA" id="ARBA00022679"/>
    </source>
</evidence>
<evidence type="ECO:0000313" key="3">
    <source>
        <dbReference type="Proteomes" id="UP001155241"/>
    </source>
</evidence>
<keyword evidence="1" id="KW-0808">Transferase</keyword>
<dbReference type="AlphaFoldDB" id="A0A9X2FC55"/>
<name>A0A9X2FC55_9BACT</name>
<reference evidence="2" key="1">
    <citation type="submission" date="2022-06" db="EMBL/GenBank/DDBJ databases">
        <title>Aeoliella straminimaris, a novel planctomycete from sediments.</title>
        <authorList>
            <person name="Vitorino I.R."/>
            <person name="Lage O.M."/>
        </authorList>
    </citation>
    <scope>NUCLEOTIDE SEQUENCE</scope>
    <source>
        <strain evidence="2">ICT_H6.2</strain>
    </source>
</reference>
<gene>
    <name evidence="2" type="ORF">NG895_15680</name>
</gene>
<dbReference type="Proteomes" id="UP001155241">
    <property type="component" value="Unassembled WGS sequence"/>
</dbReference>
<dbReference type="PANTHER" id="PTHR10605:SF56">
    <property type="entry name" value="BIFUNCTIONAL HEPARAN SULFATE N-DEACETYLASE_N-SULFOTRANSFERASE"/>
    <property type="match status" value="1"/>
</dbReference>
<dbReference type="Pfam" id="PF13469">
    <property type="entry name" value="Sulfotransfer_3"/>
    <property type="match status" value="1"/>
</dbReference>
<organism evidence="2 3">
    <name type="scientific">Aeoliella straminimaris</name>
    <dbReference type="NCBI Taxonomy" id="2954799"/>
    <lineage>
        <taxon>Bacteria</taxon>
        <taxon>Pseudomonadati</taxon>
        <taxon>Planctomycetota</taxon>
        <taxon>Planctomycetia</taxon>
        <taxon>Pirellulales</taxon>
        <taxon>Lacipirellulaceae</taxon>
        <taxon>Aeoliella</taxon>
    </lineage>
</organism>
<dbReference type="GO" id="GO:0008146">
    <property type="term" value="F:sulfotransferase activity"/>
    <property type="evidence" value="ECO:0007669"/>
    <property type="project" value="InterPro"/>
</dbReference>
<evidence type="ECO:0000313" key="2">
    <source>
        <dbReference type="EMBL" id="MCO6045352.1"/>
    </source>
</evidence>
<accession>A0A9X2FC55</accession>
<dbReference type="EMBL" id="JAMXLR010000055">
    <property type="protein sequence ID" value="MCO6045352.1"/>
    <property type="molecule type" value="Genomic_DNA"/>
</dbReference>
<proteinExistence type="predicted"/>
<dbReference type="RefSeq" id="WP_252853467.1">
    <property type="nucleotide sequence ID" value="NZ_JAMXLR010000055.1"/>
</dbReference>
<protein>
    <submittedName>
        <fullName evidence="2">Sulfotransferase</fullName>
    </submittedName>
</protein>
<dbReference type="InterPro" id="IPR037359">
    <property type="entry name" value="NST/OST"/>
</dbReference>